<dbReference type="EMBL" id="KQ087203">
    <property type="protein sequence ID" value="KLT42666.1"/>
    <property type="molecule type" value="Genomic_DNA"/>
</dbReference>
<dbReference type="PROSITE" id="PS50853">
    <property type="entry name" value="FN3"/>
    <property type="match status" value="1"/>
</dbReference>
<dbReference type="InterPro" id="IPR008963">
    <property type="entry name" value="Purple_acid_Pase-like_N"/>
</dbReference>
<dbReference type="InterPro" id="IPR041792">
    <property type="entry name" value="MPP_PAP"/>
</dbReference>
<accession>A0A0J0XNG9</accession>
<evidence type="ECO:0000259" key="6">
    <source>
        <dbReference type="PROSITE" id="PS50853"/>
    </source>
</evidence>
<dbReference type="SMART" id="SM00060">
    <property type="entry name" value="FN3"/>
    <property type="match status" value="1"/>
</dbReference>
<keyword evidence="8" id="KW-1185">Reference proteome</keyword>
<dbReference type="InterPro" id="IPR015914">
    <property type="entry name" value="PAPs_N"/>
</dbReference>
<feature type="region of interest" description="Disordered" evidence="5">
    <location>
        <begin position="516"/>
        <end position="549"/>
    </location>
</feature>
<dbReference type="GO" id="GO:0003993">
    <property type="term" value="F:acid phosphatase activity"/>
    <property type="evidence" value="ECO:0007669"/>
    <property type="project" value="UniProtKB-EC"/>
</dbReference>
<protein>
    <recommendedName>
        <fullName evidence="4">Purple acid phosphatase</fullName>
        <ecNumber evidence="4">3.1.3.2</ecNumber>
    </recommendedName>
</protein>
<feature type="domain" description="Fibronectin type-III" evidence="6">
    <location>
        <begin position="43"/>
        <end position="143"/>
    </location>
</feature>
<dbReference type="GeneID" id="28983699"/>
<dbReference type="STRING" id="879819.A0A0J0XNG9"/>
<feature type="chain" id="PRO_5005119367" description="Purple acid phosphatase" evidence="4">
    <location>
        <begin position="23"/>
        <end position="549"/>
    </location>
</feature>
<evidence type="ECO:0000313" key="7">
    <source>
        <dbReference type="EMBL" id="KLT42666.1"/>
    </source>
</evidence>
<dbReference type="PANTHER" id="PTHR22953">
    <property type="entry name" value="ACID PHOSPHATASE RELATED"/>
    <property type="match status" value="1"/>
</dbReference>
<comment type="similarity">
    <text evidence="4">Belongs to the metallophosphoesterase superfamily. Purple acid phosphatase family.</text>
</comment>
<name>A0A0J0XNG9_9TREE</name>
<feature type="compositionally biased region" description="Basic and acidic residues" evidence="5">
    <location>
        <begin position="516"/>
        <end position="530"/>
    </location>
</feature>
<keyword evidence="2 4" id="KW-0378">Hydrolase</keyword>
<dbReference type="Gene3D" id="2.60.40.380">
    <property type="entry name" value="Purple acid phosphatase-like, N-terminal"/>
    <property type="match status" value="1"/>
</dbReference>
<dbReference type="Pfam" id="PF16656">
    <property type="entry name" value="Pur_ac_phosph_N"/>
    <property type="match status" value="1"/>
</dbReference>
<comment type="catalytic activity">
    <reaction evidence="4">
        <text>a phosphate monoester + H2O = an alcohol + phosphate</text>
        <dbReference type="Rhea" id="RHEA:15017"/>
        <dbReference type="ChEBI" id="CHEBI:15377"/>
        <dbReference type="ChEBI" id="CHEBI:30879"/>
        <dbReference type="ChEBI" id="CHEBI:43474"/>
        <dbReference type="ChEBI" id="CHEBI:67140"/>
        <dbReference type="EC" id="3.1.3.2"/>
    </reaction>
</comment>
<dbReference type="RefSeq" id="XP_018279157.1">
    <property type="nucleotide sequence ID" value="XM_018423096.1"/>
</dbReference>
<dbReference type="InterPro" id="IPR029052">
    <property type="entry name" value="Metallo-depent_PP-like"/>
</dbReference>
<dbReference type="InterPro" id="IPR003961">
    <property type="entry name" value="FN3_dom"/>
</dbReference>
<evidence type="ECO:0000256" key="5">
    <source>
        <dbReference type="SAM" id="MobiDB-lite"/>
    </source>
</evidence>
<dbReference type="Pfam" id="PF14008">
    <property type="entry name" value="Metallophos_C"/>
    <property type="match status" value="1"/>
</dbReference>
<sequence length="549" mass="60355">MACFHPLTMMLTLVLAARLAAAVPFKNESYPLTTVPGERPWNPIEPLQQRLAYINATAMAVSWNTYTSLPDEEAVVYFGTDAWELDRTAPSRQSTFETSRTFSHHAILSGLEPGTEYHYRVAHTNCFGCSTIPTYSFTTALPAGDCTPYAVAIVADMGLMGPDGLTNSTGKGAGGALLDNETNTIQSMVQSLDAYEHIVHIGDLAYADYFLKASTQGFYGADNVLTNATSIVENYERLNEAWYDQITPLTSQRPYMVAVGNHESNCNNGGVKDKVNNISYTAQICMPGQTNFTAYAEHWNMPGRPGPSQNFWYSYDVGMVHYVVLSFETDLGEGLYGPDEVGGTGKQMSGPRGKTGEQIEWLRQDLAKVDRKKTPWVLAFGHRPWYVGIADAVCEPCRLAFEGILYENNVDLVLTGHDHVYSRSVPMFNHTADPAGYDNPRAPTYITNGLGGHYDGLDVLDSPLPANVAHGIDGVYGWSRLTFANATHMRHEFVAARNSSVLDEFWLVRAREEGTCVDGEEGHTGKDNGKGHGKGGKKDKRDVLARLDE</sequence>
<organism evidence="7 8">
    <name type="scientific">Cutaneotrichosporon oleaginosum</name>
    <dbReference type="NCBI Taxonomy" id="879819"/>
    <lineage>
        <taxon>Eukaryota</taxon>
        <taxon>Fungi</taxon>
        <taxon>Dikarya</taxon>
        <taxon>Basidiomycota</taxon>
        <taxon>Agaricomycotina</taxon>
        <taxon>Tremellomycetes</taxon>
        <taxon>Trichosporonales</taxon>
        <taxon>Trichosporonaceae</taxon>
        <taxon>Cutaneotrichosporon</taxon>
    </lineage>
</organism>
<evidence type="ECO:0000256" key="2">
    <source>
        <dbReference type="ARBA" id="ARBA00022801"/>
    </source>
</evidence>
<feature type="compositionally biased region" description="Basic and acidic residues" evidence="5">
    <location>
        <begin position="539"/>
        <end position="549"/>
    </location>
</feature>
<dbReference type="SUPFAM" id="SSF49363">
    <property type="entry name" value="Purple acid phosphatase, N-terminal domain"/>
    <property type="match status" value="1"/>
</dbReference>
<keyword evidence="3" id="KW-0325">Glycoprotein</keyword>
<evidence type="ECO:0000313" key="8">
    <source>
        <dbReference type="Proteomes" id="UP000053611"/>
    </source>
</evidence>
<evidence type="ECO:0000256" key="4">
    <source>
        <dbReference type="RuleBase" id="RU361203"/>
    </source>
</evidence>
<dbReference type="InterPro" id="IPR025733">
    <property type="entry name" value="PAPs_C"/>
</dbReference>
<evidence type="ECO:0000256" key="1">
    <source>
        <dbReference type="ARBA" id="ARBA00022729"/>
    </source>
</evidence>
<dbReference type="OrthoDB" id="45007at2759"/>
<dbReference type="InterPro" id="IPR039331">
    <property type="entry name" value="PAPs-like"/>
</dbReference>
<dbReference type="AlphaFoldDB" id="A0A0J0XNG9"/>
<proteinExistence type="inferred from homology"/>
<dbReference type="GO" id="GO:0046872">
    <property type="term" value="F:metal ion binding"/>
    <property type="evidence" value="ECO:0007669"/>
    <property type="project" value="InterPro"/>
</dbReference>
<dbReference type="Pfam" id="PF00149">
    <property type="entry name" value="Metallophos"/>
    <property type="match status" value="1"/>
</dbReference>
<reference evidence="7 8" key="1">
    <citation type="submission" date="2015-03" db="EMBL/GenBank/DDBJ databases">
        <title>Genomics and transcriptomics of the oil-accumulating basidiomycete yeast T. oleaginosus allow insights into substrate utilization and the diverse evolutionary trajectories of mating systems in fungi.</title>
        <authorList>
            <consortium name="DOE Joint Genome Institute"/>
            <person name="Kourist R."/>
            <person name="Kracht O."/>
            <person name="Bracharz F."/>
            <person name="Lipzen A."/>
            <person name="Nolan M."/>
            <person name="Ohm R."/>
            <person name="Grigoriev I."/>
            <person name="Sun S."/>
            <person name="Heitman J."/>
            <person name="Bruck T."/>
            <person name="Nowrousian M."/>
        </authorList>
    </citation>
    <scope>NUCLEOTIDE SEQUENCE [LARGE SCALE GENOMIC DNA]</scope>
    <source>
        <strain evidence="7 8">IBC0246</strain>
    </source>
</reference>
<dbReference type="Gene3D" id="3.60.21.10">
    <property type="match status" value="1"/>
</dbReference>
<dbReference type="InterPro" id="IPR004843">
    <property type="entry name" value="Calcineurin-like_PHP"/>
</dbReference>
<dbReference type="SUPFAM" id="SSF56300">
    <property type="entry name" value="Metallo-dependent phosphatases"/>
    <property type="match status" value="1"/>
</dbReference>
<feature type="signal peptide" evidence="4">
    <location>
        <begin position="1"/>
        <end position="22"/>
    </location>
</feature>
<evidence type="ECO:0000256" key="3">
    <source>
        <dbReference type="ARBA" id="ARBA00023180"/>
    </source>
</evidence>
<dbReference type="CDD" id="cd00063">
    <property type="entry name" value="FN3"/>
    <property type="match status" value="1"/>
</dbReference>
<keyword evidence="1 4" id="KW-0732">Signal</keyword>
<dbReference type="EC" id="3.1.3.2" evidence="4"/>
<dbReference type="CDD" id="cd00839">
    <property type="entry name" value="MPP_PAPs"/>
    <property type="match status" value="1"/>
</dbReference>
<dbReference type="PANTHER" id="PTHR22953:SF145">
    <property type="entry name" value="PURPLE ACID PHOSPHATASE"/>
    <property type="match status" value="1"/>
</dbReference>
<dbReference type="Proteomes" id="UP000053611">
    <property type="component" value="Unassembled WGS sequence"/>
</dbReference>
<gene>
    <name evidence="7" type="ORF">CC85DRAFT_285389</name>
</gene>